<dbReference type="Pfam" id="PF06869">
    <property type="entry name" value="DUF1258"/>
    <property type="match status" value="1"/>
</dbReference>
<feature type="non-terminal residue" evidence="1">
    <location>
        <position position="168"/>
    </location>
</feature>
<sequence>LENEVREIIDFHLELHRNRVRPALNRSDVRFFDSFYQGIEKVDDFDRNRLKIVLSLSIDGFVPKRLTRREVWPIYLRVDNLPKAVADNYYNSILCGVYFSFSKPSSKMLEALFSRLESEIRSLRIEPLMIEVDGVNWVLNVEIQRGIADMGAQKALFGLPHWESPQGC</sequence>
<organism evidence="1 2">
    <name type="scientific">Cylicocyclus nassatus</name>
    <name type="common">Nematode worm</name>
    <dbReference type="NCBI Taxonomy" id="53992"/>
    <lineage>
        <taxon>Eukaryota</taxon>
        <taxon>Metazoa</taxon>
        <taxon>Ecdysozoa</taxon>
        <taxon>Nematoda</taxon>
        <taxon>Chromadorea</taxon>
        <taxon>Rhabditida</taxon>
        <taxon>Rhabditina</taxon>
        <taxon>Rhabditomorpha</taxon>
        <taxon>Strongyloidea</taxon>
        <taxon>Strongylidae</taxon>
        <taxon>Cylicocyclus</taxon>
    </lineage>
</organism>
<comment type="caution">
    <text evidence="1">The sequence shown here is derived from an EMBL/GenBank/DDBJ whole genome shotgun (WGS) entry which is preliminary data.</text>
</comment>
<dbReference type="AlphaFoldDB" id="A0AA36GS47"/>
<dbReference type="InterPro" id="IPR009667">
    <property type="entry name" value="DUF1258"/>
</dbReference>
<protein>
    <submittedName>
        <fullName evidence="1">Uncharacterized protein</fullName>
    </submittedName>
</protein>
<feature type="non-terminal residue" evidence="1">
    <location>
        <position position="1"/>
    </location>
</feature>
<dbReference type="Proteomes" id="UP001176961">
    <property type="component" value="Unassembled WGS sequence"/>
</dbReference>
<keyword evidence="2" id="KW-1185">Reference proteome</keyword>
<proteinExistence type="predicted"/>
<evidence type="ECO:0000313" key="2">
    <source>
        <dbReference type="Proteomes" id="UP001176961"/>
    </source>
</evidence>
<gene>
    <name evidence="1" type="ORF">CYNAS_LOCUS9102</name>
</gene>
<reference evidence="1" key="1">
    <citation type="submission" date="2023-07" db="EMBL/GenBank/DDBJ databases">
        <authorList>
            <consortium name="CYATHOMIX"/>
        </authorList>
    </citation>
    <scope>NUCLEOTIDE SEQUENCE</scope>
    <source>
        <strain evidence="1">N/A</strain>
    </source>
</reference>
<accession>A0AA36GS47</accession>
<name>A0AA36GS47_CYLNA</name>
<dbReference type="EMBL" id="CATQJL010000223">
    <property type="protein sequence ID" value="CAJ0597119.1"/>
    <property type="molecule type" value="Genomic_DNA"/>
</dbReference>
<evidence type="ECO:0000313" key="1">
    <source>
        <dbReference type="EMBL" id="CAJ0597119.1"/>
    </source>
</evidence>